<keyword evidence="3" id="KW-1185">Reference proteome</keyword>
<dbReference type="STRING" id="915059.NH26_19730"/>
<proteinExistence type="inferred from homology"/>
<dbReference type="InterPro" id="IPR000600">
    <property type="entry name" value="ROK"/>
</dbReference>
<evidence type="ECO:0000256" key="1">
    <source>
        <dbReference type="ARBA" id="ARBA00006479"/>
    </source>
</evidence>
<comment type="caution">
    <text evidence="2">The sequence shown here is derived from an EMBL/GenBank/DDBJ whole genome shotgun (WGS) entry which is preliminary data.</text>
</comment>
<dbReference type="InterPro" id="IPR043129">
    <property type="entry name" value="ATPase_NBD"/>
</dbReference>
<dbReference type="Pfam" id="PF00480">
    <property type="entry name" value="ROK"/>
    <property type="match status" value="1"/>
</dbReference>
<protein>
    <recommendedName>
        <fullName evidence="4">Glucokinase</fullName>
    </recommendedName>
</protein>
<evidence type="ECO:0000313" key="2">
    <source>
        <dbReference type="EMBL" id="OHX63845.1"/>
    </source>
</evidence>
<dbReference type="OrthoDB" id="9810372at2"/>
<comment type="similarity">
    <text evidence="1">Belongs to the ROK (NagC/XylR) family.</text>
</comment>
<dbReference type="RefSeq" id="WP_044217686.1">
    <property type="nucleotide sequence ID" value="NZ_JRYR02000002.1"/>
</dbReference>
<accession>A0A1S1YSR2</accession>
<dbReference type="SUPFAM" id="SSF53067">
    <property type="entry name" value="Actin-like ATPase domain"/>
    <property type="match status" value="1"/>
</dbReference>
<reference evidence="2 3" key="1">
    <citation type="journal article" date="2012" name="Int. J. Syst. Evol. Microbiol.">
        <title>Flammeovirga pacifica sp. nov., isolated from deep-sea sediment.</title>
        <authorList>
            <person name="Xu H."/>
            <person name="Fu Y."/>
            <person name="Yang N."/>
            <person name="Ding Z."/>
            <person name="Lai Q."/>
            <person name="Zeng R."/>
        </authorList>
    </citation>
    <scope>NUCLEOTIDE SEQUENCE [LARGE SCALE GENOMIC DNA]</scope>
    <source>
        <strain evidence="3">DSM 24597 / LMG 26175 / WPAGA1</strain>
    </source>
</reference>
<sequence>MKNICIDLGGTNIKAGIIENDQLLYACNGPSMSDQSFLKVMNSIEKMIDEMMKKTNSMPSEYGGIGLCMPGIIDVDNNKVLAINAKHEEASSFNFNAWAQDKYHLPIVMENDARTALVGEWQHGEGRGVNDIVMMTLGTGIGGAAMINGKLLHGKHYQAGCLGGHFTINVHGDQCNCGNIGCVESQSASWRLKELIAKAKEGHTLLNGPQEIDFKVLFDLVREGNQIAKEVIDNILKVWSAGIVNMIHAYDPDVVIVSGGIMNSKDIILPFMKEWVAKYAWTAHHSVDIKASTHTENTALWGINYLVNDKYFKKINDSVQ</sequence>
<evidence type="ECO:0008006" key="4">
    <source>
        <dbReference type="Google" id="ProtNLM"/>
    </source>
</evidence>
<dbReference type="PANTHER" id="PTHR18964:SF149">
    <property type="entry name" value="BIFUNCTIONAL UDP-N-ACETYLGLUCOSAMINE 2-EPIMERASE_N-ACETYLMANNOSAMINE KINASE"/>
    <property type="match status" value="1"/>
</dbReference>
<evidence type="ECO:0000313" key="3">
    <source>
        <dbReference type="Proteomes" id="UP000179797"/>
    </source>
</evidence>
<name>A0A1S1YSR2_FLAPC</name>
<dbReference type="Gene3D" id="3.30.420.40">
    <property type="match status" value="2"/>
</dbReference>
<dbReference type="AlphaFoldDB" id="A0A1S1YSR2"/>
<dbReference type="Proteomes" id="UP000179797">
    <property type="component" value="Unassembled WGS sequence"/>
</dbReference>
<dbReference type="PANTHER" id="PTHR18964">
    <property type="entry name" value="ROK (REPRESSOR, ORF, KINASE) FAMILY"/>
    <property type="match status" value="1"/>
</dbReference>
<dbReference type="EMBL" id="JRYR02000002">
    <property type="protein sequence ID" value="OHX63845.1"/>
    <property type="molecule type" value="Genomic_DNA"/>
</dbReference>
<gene>
    <name evidence="2" type="ORF">NH26_19730</name>
</gene>
<organism evidence="2 3">
    <name type="scientific">Flammeovirga pacifica</name>
    <dbReference type="NCBI Taxonomy" id="915059"/>
    <lineage>
        <taxon>Bacteria</taxon>
        <taxon>Pseudomonadati</taxon>
        <taxon>Bacteroidota</taxon>
        <taxon>Cytophagia</taxon>
        <taxon>Cytophagales</taxon>
        <taxon>Flammeovirgaceae</taxon>
        <taxon>Flammeovirga</taxon>
    </lineage>
</organism>